<evidence type="ECO:0000256" key="2">
    <source>
        <dbReference type="ARBA" id="ARBA00005336"/>
    </source>
</evidence>
<keyword evidence="7" id="KW-0472">Membrane</keyword>
<dbReference type="SUPFAM" id="SSF51445">
    <property type="entry name" value="(Trans)glycosidases"/>
    <property type="match status" value="1"/>
</dbReference>
<dbReference type="InterPro" id="IPR001764">
    <property type="entry name" value="Glyco_hydro_3_N"/>
</dbReference>
<evidence type="ECO:0000259" key="8">
    <source>
        <dbReference type="Pfam" id="PF00933"/>
    </source>
</evidence>
<keyword evidence="7" id="KW-1133">Transmembrane helix</keyword>
<dbReference type="Pfam" id="PF01915">
    <property type="entry name" value="Glyco_hydro_3_C"/>
    <property type="match status" value="1"/>
</dbReference>
<comment type="catalytic activity">
    <reaction evidence="1">
        <text>Hydrolysis of terminal, non-reducing beta-D-glucosyl residues with release of beta-D-glucose.</text>
        <dbReference type="EC" id="3.2.1.21"/>
    </reaction>
</comment>
<dbReference type="Gene3D" id="3.20.20.300">
    <property type="entry name" value="Glycoside hydrolase, family 3, N-terminal domain"/>
    <property type="match status" value="1"/>
</dbReference>
<keyword evidence="5 10" id="KW-0378">Hydrolase</keyword>
<organism evidence="10 11">
    <name type="scientific">SAR86 cluster bacterium</name>
    <dbReference type="NCBI Taxonomy" id="2030880"/>
    <lineage>
        <taxon>Bacteria</taxon>
        <taxon>Pseudomonadati</taxon>
        <taxon>Pseudomonadota</taxon>
        <taxon>Gammaproteobacteria</taxon>
        <taxon>SAR86 cluster</taxon>
    </lineage>
</organism>
<proteinExistence type="inferred from homology"/>
<dbReference type="PANTHER" id="PTHR30620">
    <property type="entry name" value="PERIPLASMIC BETA-GLUCOSIDASE-RELATED"/>
    <property type="match status" value="1"/>
</dbReference>
<feature type="domain" description="Glycoside hydrolase family 3 N-terminal" evidence="8">
    <location>
        <begin position="117"/>
        <end position="425"/>
    </location>
</feature>
<dbReference type="Proteomes" id="UP000253307">
    <property type="component" value="Unassembled WGS sequence"/>
</dbReference>
<protein>
    <recommendedName>
        <fullName evidence="3">beta-glucosidase</fullName>
        <ecNumber evidence="3">3.2.1.21</ecNumber>
    </recommendedName>
</protein>
<dbReference type="SUPFAM" id="SSF52279">
    <property type="entry name" value="Beta-D-glucan exohydrolase, C-terminal domain"/>
    <property type="match status" value="1"/>
</dbReference>
<dbReference type="InterPro" id="IPR051915">
    <property type="entry name" value="Cellulose_Degrad_GH3"/>
</dbReference>
<evidence type="ECO:0000259" key="9">
    <source>
        <dbReference type="Pfam" id="PF01915"/>
    </source>
</evidence>
<dbReference type="EC" id="3.2.1.21" evidence="3"/>
<evidence type="ECO:0000256" key="1">
    <source>
        <dbReference type="ARBA" id="ARBA00000448"/>
    </source>
</evidence>
<evidence type="ECO:0000256" key="5">
    <source>
        <dbReference type="ARBA" id="ARBA00022801"/>
    </source>
</evidence>
<dbReference type="EMBL" id="QOPE01000012">
    <property type="protein sequence ID" value="RCL41476.1"/>
    <property type="molecule type" value="Genomic_DNA"/>
</dbReference>
<gene>
    <name evidence="10" type="ORF">DBW96_02155</name>
</gene>
<dbReference type="InterPro" id="IPR036962">
    <property type="entry name" value="Glyco_hydro_3_N_sf"/>
</dbReference>
<dbReference type="InterPro" id="IPR036881">
    <property type="entry name" value="Glyco_hydro_3_C_sf"/>
</dbReference>
<dbReference type="Gene3D" id="3.40.50.1700">
    <property type="entry name" value="Glycoside hydrolase family 3 C-terminal domain"/>
    <property type="match status" value="1"/>
</dbReference>
<keyword evidence="6" id="KW-0326">Glycosidase</keyword>
<evidence type="ECO:0000313" key="10">
    <source>
        <dbReference type="EMBL" id="RCL41476.1"/>
    </source>
</evidence>
<evidence type="ECO:0000256" key="3">
    <source>
        <dbReference type="ARBA" id="ARBA00012744"/>
    </source>
</evidence>
<evidence type="ECO:0000256" key="7">
    <source>
        <dbReference type="SAM" id="Phobius"/>
    </source>
</evidence>
<dbReference type="PRINTS" id="PR00133">
    <property type="entry name" value="GLHYDRLASE3"/>
</dbReference>
<evidence type="ECO:0000256" key="6">
    <source>
        <dbReference type="ARBA" id="ARBA00023295"/>
    </source>
</evidence>
<keyword evidence="7" id="KW-0812">Transmembrane</keyword>
<feature type="transmembrane region" description="Helical" evidence="7">
    <location>
        <begin position="6"/>
        <end position="26"/>
    </location>
</feature>
<dbReference type="InterPro" id="IPR017853">
    <property type="entry name" value="GH"/>
</dbReference>
<comment type="similarity">
    <text evidence="2">Belongs to the glycosyl hydrolase 3 family.</text>
</comment>
<dbReference type="PANTHER" id="PTHR30620:SF16">
    <property type="entry name" value="LYSOSOMAL BETA GLUCOSIDASE"/>
    <property type="match status" value="1"/>
</dbReference>
<evidence type="ECO:0000313" key="11">
    <source>
        <dbReference type="Proteomes" id="UP000253307"/>
    </source>
</evidence>
<dbReference type="GO" id="GO:0008422">
    <property type="term" value="F:beta-glucosidase activity"/>
    <property type="evidence" value="ECO:0007669"/>
    <property type="project" value="UniProtKB-EC"/>
</dbReference>
<comment type="caution">
    <text evidence="10">The sequence shown here is derived from an EMBL/GenBank/DDBJ whole genome shotgun (WGS) entry which is preliminary data.</text>
</comment>
<accession>A0A368BXM1</accession>
<feature type="domain" description="Glycoside hydrolase family 3 C-terminal" evidence="9">
    <location>
        <begin position="501"/>
        <end position="640"/>
    </location>
</feature>
<dbReference type="GO" id="GO:0009251">
    <property type="term" value="P:glucan catabolic process"/>
    <property type="evidence" value="ECO:0007669"/>
    <property type="project" value="TreeGrafter"/>
</dbReference>
<keyword evidence="4" id="KW-0732">Signal</keyword>
<reference evidence="10 11" key="1">
    <citation type="journal article" date="2018" name="Microbiome">
        <title>Fine metagenomic profile of the Mediterranean stratified and mixed water columns revealed by assembly and recruitment.</title>
        <authorList>
            <person name="Haro-Moreno J.M."/>
            <person name="Lopez-Perez M."/>
            <person name="De La Torre J.R."/>
            <person name="Picazo A."/>
            <person name="Camacho A."/>
            <person name="Rodriguez-Valera F."/>
        </authorList>
    </citation>
    <scope>NUCLEOTIDE SEQUENCE [LARGE SCALE GENOMIC DNA]</scope>
    <source>
        <strain evidence="10">MED-G82</strain>
    </source>
</reference>
<sequence>MGSSVLSRIFLILLFIISVLIVNFIFSPIERLNYIMKLGPEVKTLYIDGMSFRDLNKNNRLDRYEDHRLDTPHRVEDLLSQMTLEEKVGMLFHPPVTINPDWMFRLYSLFVDGGKLTESEIVNQHINHFNLYGNPKPEKLAARLNKIQKIASRSRLGIPVTISSDPIHEVPNGGGVASFSLDGFSKWPSQLGLAASQDPDLVKQFAEIAREEYLAVGIRTALHPMADLATEPRWARNFGTFGSDNVLSSKLTMAYMDGFQGEIIDSKSVMTMVKHFPGGGPQENGLDPHLFSGRNQVYPGNMFDYHVKPFADAINNNLAVIMPYYGITVDQTAENVAIGFNKDLLSTLLRDELGFDGVICSDWGIINGRHWGVDSLSIEERYVKAIDAGIDQFGGEKDTKIVIELLEKNLISVSRIDDSVRRILKNKFSLGLFDNPYVEVDLVKDRVNTDRNIKLGREAQKKSMVLLKNDSILPLNKNLNIFLDGFKTKDLSYGNVVNDIESADVIVSYLHTVFNGNQPSGIDRLVDNVLSTIFPNQDLNFNPEIINKLDSFAEEKPTIVIVDLNRPAILNRINEMSSGLLATFGVDEEVIFEILFGYHAPNGKLPFEIPSSMDEVGNQFEDVPDDTKNPTFEAGFGLTYK</sequence>
<dbReference type="InterPro" id="IPR002772">
    <property type="entry name" value="Glyco_hydro_3_C"/>
</dbReference>
<name>A0A368BXM1_9GAMM</name>
<dbReference type="Pfam" id="PF00933">
    <property type="entry name" value="Glyco_hydro_3"/>
    <property type="match status" value="1"/>
</dbReference>
<evidence type="ECO:0000256" key="4">
    <source>
        <dbReference type="ARBA" id="ARBA00022729"/>
    </source>
</evidence>
<dbReference type="AlphaFoldDB" id="A0A368BXM1"/>